<dbReference type="PROSITE" id="PS50113">
    <property type="entry name" value="PAC"/>
    <property type="match status" value="1"/>
</dbReference>
<dbReference type="CDD" id="cd01949">
    <property type="entry name" value="GGDEF"/>
    <property type="match status" value="1"/>
</dbReference>
<keyword evidence="6" id="KW-1185">Reference proteome</keyword>
<evidence type="ECO:0000259" key="3">
    <source>
        <dbReference type="PROSITE" id="PS50887"/>
    </source>
</evidence>
<dbReference type="RefSeq" id="WP_092724868.1">
    <property type="nucleotide sequence ID" value="NZ_FNGW01000003.1"/>
</dbReference>
<dbReference type="CDD" id="cd00077">
    <property type="entry name" value="HDc"/>
    <property type="match status" value="1"/>
</dbReference>
<reference evidence="5 6" key="1">
    <citation type="submission" date="2016-10" db="EMBL/GenBank/DDBJ databases">
        <authorList>
            <person name="de Groot N.N."/>
        </authorList>
    </citation>
    <scope>NUCLEOTIDE SEQUENCE [LARGE SCALE GENOMIC DNA]</scope>
    <source>
        <strain evidence="5 6">DSM 797</strain>
    </source>
</reference>
<evidence type="ECO:0000259" key="1">
    <source>
        <dbReference type="PROSITE" id="PS50112"/>
    </source>
</evidence>
<dbReference type="InterPro" id="IPR043128">
    <property type="entry name" value="Rev_trsase/Diguanyl_cyclase"/>
</dbReference>
<dbReference type="AlphaFoldDB" id="A0A1G9MC46"/>
<proteinExistence type="predicted"/>
<dbReference type="Pfam" id="PF08448">
    <property type="entry name" value="PAS_4"/>
    <property type="match status" value="1"/>
</dbReference>
<dbReference type="SMART" id="SM00091">
    <property type="entry name" value="PAS"/>
    <property type="match status" value="2"/>
</dbReference>
<dbReference type="NCBIfam" id="TIGR00254">
    <property type="entry name" value="GGDEF"/>
    <property type="match status" value="1"/>
</dbReference>
<gene>
    <name evidence="5" type="ORF">SAMN04515677_103163</name>
</gene>
<dbReference type="PANTHER" id="PTHR43155">
    <property type="entry name" value="CYCLIC DI-GMP PHOSPHODIESTERASE PA4108-RELATED"/>
    <property type="match status" value="1"/>
</dbReference>
<dbReference type="SUPFAM" id="SSF55785">
    <property type="entry name" value="PYP-like sensor domain (PAS domain)"/>
    <property type="match status" value="2"/>
</dbReference>
<dbReference type="PROSITE" id="PS50887">
    <property type="entry name" value="GGDEF"/>
    <property type="match status" value="1"/>
</dbReference>
<name>A0A1G9MC46_9FIRM</name>
<dbReference type="Gene3D" id="1.10.3210.10">
    <property type="entry name" value="Hypothetical protein af1432"/>
    <property type="match status" value="1"/>
</dbReference>
<dbReference type="InterPro" id="IPR037522">
    <property type="entry name" value="HD_GYP_dom"/>
</dbReference>
<dbReference type="Pfam" id="PF00990">
    <property type="entry name" value="GGDEF"/>
    <property type="match status" value="1"/>
</dbReference>
<dbReference type="SUPFAM" id="SSF109604">
    <property type="entry name" value="HD-domain/PDEase-like"/>
    <property type="match status" value="1"/>
</dbReference>
<dbReference type="InterPro" id="IPR013656">
    <property type="entry name" value="PAS_4"/>
</dbReference>
<dbReference type="InterPro" id="IPR035965">
    <property type="entry name" value="PAS-like_dom_sf"/>
</dbReference>
<evidence type="ECO:0000259" key="2">
    <source>
        <dbReference type="PROSITE" id="PS50113"/>
    </source>
</evidence>
<accession>A0A1G9MC46</accession>
<dbReference type="SMART" id="SM00267">
    <property type="entry name" value="GGDEF"/>
    <property type="match status" value="1"/>
</dbReference>
<feature type="domain" description="HD-GYP" evidence="4">
    <location>
        <begin position="397"/>
        <end position="584"/>
    </location>
</feature>
<dbReference type="PROSITE" id="PS51832">
    <property type="entry name" value="HD_GYP"/>
    <property type="match status" value="1"/>
</dbReference>
<dbReference type="InterPro" id="IPR003607">
    <property type="entry name" value="HD/PDEase_dom"/>
</dbReference>
<dbReference type="InterPro" id="IPR000160">
    <property type="entry name" value="GGDEF_dom"/>
</dbReference>
<feature type="domain" description="PAS" evidence="1">
    <location>
        <begin position="2"/>
        <end position="53"/>
    </location>
</feature>
<evidence type="ECO:0000259" key="4">
    <source>
        <dbReference type="PROSITE" id="PS51832"/>
    </source>
</evidence>
<dbReference type="NCBIfam" id="TIGR00229">
    <property type="entry name" value="sensory_box"/>
    <property type="match status" value="2"/>
</dbReference>
<sequence>MFDNMLEILLDNIPYSIWLRSKEGHFIFVNKCLCDSLNKTKEEILGKTVYDIYGERLGKEYTKNYEEVESLGEAKMFSGYQEGIFLECYIAPIKKDGKIENYLGILQDQTERKKYEDEIVKQKNLLKAIMDTIPDSIFYKNLEGEYINCNVSFAQNYYESDKEKIIGKKDLDIIKDENFKNQIIKSDEKIIKDRTTQTTNINIKVNGETKYMECIKTPLVDVENNMWGIVGISRDITERKLVEKELRKIGYNDKLTKVYNRAYFDEKIKTLDNERYLPLSLIMGDVDGLKIVNDTLGHLKGDELLVQVSNVLKRVCDEGLIVRWGGDEFIILLPNTESKKAEQICKKITRACKKEPYTSIPLSISLGYSTKRNVGQNIDDVIKDAEEKLYKEKLPRNINSKKKILKGLMEILEEKSLDAKNHTDRVVYYAKRLGKRLKLNSDDQKELILSAMLHDIGKIGIQNEIASKNGKLTDEEFNIIKTHVEKGYRVAKSNYEIAYVANNILSHHEKWNGTGYPMGLKGKEIPFLARVICVIDAYDAMTSERSYKKQMTNEQALKEIERCSGTQFDPEIVKAFIEEFKYEN</sequence>
<feature type="domain" description="PAC" evidence="2">
    <location>
        <begin position="194"/>
        <end position="248"/>
    </location>
</feature>
<evidence type="ECO:0000313" key="5">
    <source>
        <dbReference type="EMBL" id="SDL71769.1"/>
    </source>
</evidence>
<protein>
    <submittedName>
        <fullName evidence="5">PAS domain S-box-containing protein/diguanylate cyclase (GGDEF) domain-containing protein</fullName>
    </submittedName>
</protein>
<dbReference type="PANTHER" id="PTHR43155:SF2">
    <property type="entry name" value="CYCLIC DI-GMP PHOSPHODIESTERASE PA4108"/>
    <property type="match status" value="1"/>
</dbReference>
<dbReference type="STRING" id="1121325.SAMN04515677_103163"/>
<dbReference type="SMART" id="SM00471">
    <property type="entry name" value="HDc"/>
    <property type="match status" value="1"/>
</dbReference>
<dbReference type="Gene3D" id="3.30.450.20">
    <property type="entry name" value="PAS domain"/>
    <property type="match status" value="2"/>
</dbReference>
<dbReference type="Proteomes" id="UP000199068">
    <property type="component" value="Unassembled WGS sequence"/>
</dbReference>
<dbReference type="PROSITE" id="PS50112">
    <property type="entry name" value="PAS"/>
    <property type="match status" value="1"/>
</dbReference>
<dbReference type="SUPFAM" id="SSF55073">
    <property type="entry name" value="Nucleotide cyclase"/>
    <property type="match status" value="1"/>
</dbReference>
<dbReference type="InterPro" id="IPR000014">
    <property type="entry name" value="PAS"/>
</dbReference>
<dbReference type="Pfam" id="PF13487">
    <property type="entry name" value="HD_5"/>
    <property type="match status" value="1"/>
</dbReference>
<dbReference type="Pfam" id="PF13426">
    <property type="entry name" value="PAS_9"/>
    <property type="match status" value="1"/>
</dbReference>
<feature type="domain" description="GGDEF" evidence="3">
    <location>
        <begin position="277"/>
        <end position="406"/>
    </location>
</feature>
<organism evidence="5 6">
    <name type="scientific">Romboutsia lituseburensis DSM 797</name>
    <dbReference type="NCBI Taxonomy" id="1121325"/>
    <lineage>
        <taxon>Bacteria</taxon>
        <taxon>Bacillati</taxon>
        <taxon>Bacillota</taxon>
        <taxon>Clostridia</taxon>
        <taxon>Peptostreptococcales</taxon>
        <taxon>Peptostreptococcaceae</taxon>
        <taxon>Romboutsia</taxon>
    </lineage>
</organism>
<dbReference type="InterPro" id="IPR029787">
    <property type="entry name" value="Nucleotide_cyclase"/>
</dbReference>
<evidence type="ECO:0000313" key="6">
    <source>
        <dbReference type="Proteomes" id="UP000199068"/>
    </source>
</evidence>
<dbReference type="EMBL" id="FNGW01000003">
    <property type="protein sequence ID" value="SDL71769.1"/>
    <property type="molecule type" value="Genomic_DNA"/>
</dbReference>
<dbReference type="Gene3D" id="3.30.70.270">
    <property type="match status" value="1"/>
</dbReference>
<dbReference type="InterPro" id="IPR000700">
    <property type="entry name" value="PAS-assoc_C"/>
</dbReference>